<dbReference type="Proteomes" id="UP001165561">
    <property type="component" value="Unassembled WGS sequence"/>
</dbReference>
<organism evidence="5 6">
    <name type="scientific">Georgenia halotolerans</name>
    <dbReference type="NCBI Taxonomy" id="3028317"/>
    <lineage>
        <taxon>Bacteria</taxon>
        <taxon>Bacillati</taxon>
        <taxon>Actinomycetota</taxon>
        <taxon>Actinomycetes</taxon>
        <taxon>Micrococcales</taxon>
        <taxon>Bogoriellaceae</taxon>
        <taxon>Georgenia</taxon>
    </lineage>
</organism>
<evidence type="ECO:0000256" key="1">
    <source>
        <dbReference type="ARBA" id="ARBA00023125"/>
    </source>
</evidence>
<feature type="region of interest" description="Disordered" evidence="3">
    <location>
        <begin position="1"/>
        <end position="33"/>
    </location>
</feature>
<dbReference type="PANTHER" id="PTHR30055">
    <property type="entry name" value="HTH-TYPE TRANSCRIPTIONAL REGULATOR RUTR"/>
    <property type="match status" value="1"/>
</dbReference>
<accession>A0ABT5U053</accession>
<evidence type="ECO:0000259" key="4">
    <source>
        <dbReference type="PROSITE" id="PS50977"/>
    </source>
</evidence>
<reference evidence="5" key="1">
    <citation type="submission" date="2023-02" db="EMBL/GenBank/DDBJ databases">
        <title>Georgenia sp.10Sc9-8, isolated from a soil sample collected from the Taklamakan desert.</title>
        <authorList>
            <person name="Liu S."/>
        </authorList>
    </citation>
    <scope>NUCLEOTIDE SEQUENCE</scope>
    <source>
        <strain evidence="5">10Sc9-8</strain>
    </source>
</reference>
<gene>
    <name evidence="5" type="ORF">PU560_14320</name>
</gene>
<dbReference type="InterPro" id="IPR009057">
    <property type="entry name" value="Homeodomain-like_sf"/>
</dbReference>
<dbReference type="InterPro" id="IPR041583">
    <property type="entry name" value="TetR_C_31"/>
</dbReference>
<keyword evidence="1 2" id="KW-0238">DNA-binding</keyword>
<dbReference type="PANTHER" id="PTHR30055:SF231">
    <property type="entry name" value="TRANSCRIPTIONAL REGULATORY PROTEIN (PROBABLY DEOR-FAMILY)-RELATED"/>
    <property type="match status" value="1"/>
</dbReference>
<keyword evidence="6" id="KW-1185">Reference proteome</keyword>
<evidence type="ECO:0000313" key="6">
    <source>
        <dbReference type="Proteomes" id="UP001165561"/>
    </source>
</evidence>
<name>A0ABT5U053_9MICO</name>
<comment type="caution">
    <text evidence="5">The sequence shown here is derived from an EMBL/GenBank/DDBJ whole genome shotgun (WGS) entry which is preliminary data.</text>
</comment>
<dbReference type="SUPFAM" id="SSF46689">
    <property type="entry name" value="Homeodomain-like"/>
    <property type="match status" value="1"/>
</dbReference>
<feature type="domain" description="HTH tetR-type" evidence="4">
    <location>
        <begin position="32"/>
        <end position="92"/>
    </location>
</feature>
<feature type="DNA-binding region" description="H-T-H motif" evidence="2">
    <location>
        <begin position="55"/>
        <end position="74"/>
    </location>
</feature>
<dbReference type="InterPro" id="IPR001647">
    <property type="entry name" value="HTH_TetR"/>
</dbReference>
<protein>
    <recommendedName>
        <fullName evidence="4">HTH tetR-type domain-containing protein</fullName>
    </recommendedName>
</protein>
<dbReference type="PROSITE" id="PS50977">
    <property type="entry name" value="HTH_TETR_2"/>
    <property type="match status" value="1"/>
</dbReference>
<proteinExistence type="predicted"/>
<dbReference type="EMBL" id="JARACI010001133">
    <property type="protein sequence ID" value="MDD9207629.1"/>
    <property type="molecule type" value="Genomic_DNA"/>
</dbReference>
<evidence type="ECO:0000256" key="3">
    <source>
        <dbReference type="SAM" id="MobiDB-lite"/>
    </source>
</evidence>
<feature type="compositionally biased region" description="Basic and acidic residues" evidence="3">
    <location>
        <begin position="8"/>
        <end position="18"/>
    </location>
</feature>
<dbReference type="Gene3D" id="1.10.357.10">
    <property type="entry name" value="Tetracycline Repressor, domain 2"/>
    <property type="match status" value="1"/>
</dbReference>
<dbReference type="InterPro" id="IPR050109">
    <property type="entry name" value="HTH-type_TetR-like_transc_reg"/>
</dbReference>
<evidence type="ECO:0000313" key="5">
    <source>
        <dbReference type="EMBL" id="MDD9207629.1"/>
    </source>
</evidence>
<sequence length="207" mass="21499">MTGPGHRRPQDAVHHDTGSDPGPQSRRLTKGERRRASLVAAAAELILAEGPQSVTHRAVAARAGSSLSATTYYFADLPDLLGAAGELLMGRWADRAEAVAERAEHAAGAAEVMDPVALLLEAVLPRPEQVRGHYQQLVGAGVSPAVTRAYRSGRHRLDAAVGRLLRAGGSACPPELAVAVVDGAVVTALSEGTDVTAAATSLLRRVL</sequence>
<evidence type="ECO:0000256" key="2">
    <source>
        <dbReference type="PROSITE-ProRule" id="PRU00335"/>
    </source>
</evidence>
<dbReference type="Pfam" id="PF17940">
    <property type="entry name" value="TetR_C_31"/>
    <property type="match status" value="1"/>
</dbReference>